<protein>
    <submittedName>
        <fullName evidence="1">MFS general substrate transporter</fullName>
    </submittedName>
</protein>
<evidence type="ECO:0000313" key="2">
    <source>
        <dbReference type="Proteomes" id="UP000814033"/>
    </source>
</evidence>
<evidence type="ECO:0000313" key="1">
    <source>
        <dbReference type="EMBL" id="KAI0052251.1"/>
    </source>
</evidence>
<proteinExistence type="predicted"/>
<dbReference type="EMBL" id="MU275846">
    <property type="protein sequence ID" value="KAI0052251.1"/>
    <property type="molecule type" value="Genomic_DNA"/>
</dbReference>
<reference evidence="1" key="1">
    <citation type="submission" date="2021-02" db="EMBL/GenBank/DDBJ databases">
        <authorList>
            <consortium name="DOE Joint Genome Institute"/>
            <person name="Ahrendt S."/>
            <person name="Looney B.P."/>
            <person name="Miyauchi S."/>
            <person name="Morin E."/>
            <person name="Drula E."/>
            <person name="Courty P.E."/>
            <person name="Chicoki N."/>
            <person name="Fauchery L."/>
            <person name="Kohler A."/>
            <person name="Kuo A."/>
            <person name="Labutti K."/>
            <person name="Pangilinan J."/>
            <person name="Lipzen A."/>
            <person name="Riley R."/>
            <person name="Andreopoulos W."/>
            <person name="He G."/>
            <person name="Johnson J."/>
            <person name="Barry K.W."/>
            <person name="Grigoriev I.V."/>
            <person name="Nagy L."/>
            <person name="Hibbett D."/>
            <person name="Henrissat B."/>
            <person name="Matheny P.B."/>
            <person name="Labbe J."/>
            <person name="Martin F."/>
        </authorList>
    </citation>
    <scope>NUCLEOTIDE SEQUENCE</scope>
    <source>
        <strain evidence="1">FP105234-sp</strain>
    </source>
</reference>
<organism evidence="1 2">
    <name type="scientific">Auriscalpium vulgare</name>
    <dbReference type="NCBI Taxonomy" id="40419"/>
    <lineage>
        <taxon>Eukaryota</taxon>
        <taxon>Fungi</taxon>
        <taxon>Dikarya</taxon>
        <taxon>Basidiomycota</taxon>
        <taxon>Agaricomycotina</taxon>
        <taxon>Agaricomycetes</taxon>
        <taxon>Russulales</taxon>
        <taxon>Auriscalpiaceae</taxon>
        <taxon>Auriscalpium</taxon>
    </lineage>
</organism>
<gene>
    <name evidence="1" type="ORF">FA95DRAFT_1376420</name>
</gene>
<accession>A0ACB8S801</accession>
<reference evidence="1" key="2">
    <citation type="journal article" date="2022" name="New Phytol.">
        <title>Evolutionary transition to the ectomycorrhizal habit in the genomes of a hyperdiverse lineage of mushroom-forming fungi.</title>
        <authorList>
            <person name="Looney B."/>
            <person name="Miyauchi S."/>
            <person name="Morin E."/>
            <person name="Drula E."/>
            <person name="Courty P.E."/>
            <person name="Kohler A."/>
            <person name="Kuo A."/>
            <person name="LaButti K."/>
            <person name="Pangilinan J."/>
            <person name="Lipzen A."/>
            <person name="Riley R."/>
            <person name="Andreopoulos W."/>
            <person name="He G."/>
            <person name="Johnson J."/>
            <person name="Nolan M."/>
            <person name="Tritt A."/>
            <person name="Barry K.W."/>
            <person name="Grigoriev I.V."/>
            <person name="Nagy L.G."/>
            <person name="Hibbett D."/>
            <person name="Henrissat B."/>
            <person name="Matheny P.B."/>
            <person name="Labbe J."/>
            <person name="Martin F.M."/>
        </authorList>
    </citation>
    <scope>NUCLEOTIDE SEQUENCE</scope>
    <source>
        <strain evidence="1">FP105234-sp</strain>
    </source>
</reference>
<name>A0ACB8S801_9AGAM</name>
<sequence length="511" mass="53417">MPAAFPPIPNCLRLNKPTNSTSMTTLQTIPLTTLTSSVTPVFPPSGGIIGAGHPEDGHREVASLSHGHTEAAGLGTITSPVEDPINAMPDGGYGWVIVGACSIIMSFSVGVVYSWGVIQARLTASHLASDATLSFVGSTAASFVAFAALVNVRLIRLLGTRNAALVGSFLLGLGQILSGWSTGSVGGLFVTNGVVMGFGVSLSFMACSSLPAQYFDRRRGLANGFVFAGGGIGGGIWSMSINSLIDRVGIPWTFRILGFLTWSLTLPASMVLRERTRRASAHIDWRLFVDKKFILLFVGSGLATFPLLVPPFFIPLYARSLGVSSLLASGLLAIFNLSSAVGRVGFGMLCDKIGPISSLSLALTLSALSMLSIWPVSASIAPLVVFIVLNGASNGGFFSTVPSVVGHMYGPTRVSGAFAMVLTGWAFGYFLVRPLLLSPAFVARSTVEPLIAVVRQGAPVAGWILDAYGGSDAGRTAFRPAMYYAGSMSLVSAALIVCMRHAVSSKFFAFA</sequence>
<comment type="caution">
    <text evidence="1">The sequence shown here is derived from an EMBL/GenBank/DDBJ whole genome shotgun (WGS) entry which is preliminary data.</text>
</comment>
<dbReference type="Proteomes" id="UP000814033">
    <property type="component" value="Unassembled WGS sequence"/>
</dbReference>
<keyword evidence="2" id="KW-1185">Reference proteome</keyword>